<evidence type="ECO:0000313" key="3">
    <source>
        <dbReference type="Proteomes" id="UP000219356"/>
    </source>
</evidence>
<sequence>MVYIFVYAALLPFFYYLIRVKSEMLDEDVKQIKTHFWIILGIYTVVLMVWHMYYRFKYEVPLVHFGGPLMIFVGSFAGVIFLCFLIAFFLMTKGRPNKIQLFKASFGPKQFQFMLPAMGITFLVGFILGLPLTEKAKYGDDLQYVYDQFADTAADEAISIVFVSSEKDCYEDCEDTKYDTLLYVRNNKDEDIDVRLRMQFALESGDTLEEFKQFRLEDSAIEPVEFHIDRGPWNPVTIRTDERVVNYRWQHQWRSAEES</sequence>
<dbReference type="EMBL" id="OBEK01000004">
    <property type="protein sequence ID" value="SNZ15367.1"/>
    <property type="molecule type" value="Genomic_DNA"/>
</dbReference>
<dbReference type="Proteomes" id="UP000219356">
    <property type="component" value="Unassembled WGS sequence"/>
</dbReference>
<keyword evidence="1" id="KW-1133">Transmembrane helix</keyword>
<keyword evidence="1" id="KW-0472">Membrane</keyword>
<feature type="transmembrane region" description="Helical" evidence="1">
    <location>
        <begin position="65"/>
        <end position="90"/>
    </location>
</feature>
<keyword evidence="1" id="KW-0812">Transmembrane</keyword>
<evidence type="ECO:0000256" key="1">
    <source>
        <dbReference type="SAM" id="Phobius"/>
    </source>
</evidence>
<proteinExistence type="predicted"/>
<feature type="transmembrane region" description="Helical" evidence="1">
    <location>
        <begin position="34"/>
        <end position="53"/>
    </location>
</feature>
<protein>
    <submittedName>
        <fullName evidence="2">Uncharacterized protein</fullName>
    </submittedName>
</protein>
<name>A0A285P255_9BACI</name>
<keyword evidence="3" id="KW-1185">Reference proteome</keyword>
<reference evidence="3" key="1">
    <citation type="submission" date="2017-09" db="EMBL/GenBank/DDBJ databases">
        <authorList>
            <person name="Varghese N."/>
            <person name="Submissions S."/>
        </authorList>
    </citation>
    <scope>NUCLEOTIDE SEQUENCE [LARGE SCALE GENOMIC DNA]</scope>
    <source>
        <strain evidence="3">CGMCC 1.8913</strain>
    </source>
</reference>
<feature type="transmembrane region" description="Helical" evidence="1">
    <location>
        <begin position="6"/>
        <end position="22"/>
    </location>
</feature>
<evidence type="ECO:0000313" key="2">
    <source>
        <dbReference type="EMBL" id="SNZ15367.1"/>
    </source>
</evidence>
<dbReference type="RefSeq" id="WP_097042776.1">
    <property type="nucleotide sequence ID" value="NZ_OBEK01000004.1"/>
</dbReference>
<dbReference type="AlphaFoldDB" id="A0A285P255"/>
<dbReference type="OrthoDB" id="2966528at2"/>
<organism evidence="2 3">
    <name type="scientific">Terribacillus aidingensis</name>
    <dbReference type="NCBI Taxonomy" id="586416"/>
    <lineage>
        <taxon>Bacteria</taxon>
        <taxon>Bacillati</taxon>
        <taxon>Bacillota</taxon>
        <taxon>Bacilli</taxon>
        <taxon>Bacillales</taxon>
        <taxon>Bacillaceae</taxon>
        <taxon>Terribacillus</taxon>
    </lineage>
</organism>
<accession>A0A285P255</accession>
<feature type="transmembrane region" description="Helical" evidence="1">
    <location>
        <begin position="111"/>
        <end position="132"/>
    </location>
</feature>
<gene>
    <name evidence="2" type="ORF">SAMN05421503_2615</name>
</gene>